<keyword evidence="4" id="KW-1185">Reference proteome</keyword>
<comment type="caution">
    <text evidence="3">The sequence shown here is derived from an EMBL/GenBank/DDBJ whole genome shotgun (WGS) entry which is preliminary data.</text>
</comment>
<keyword evidence="1" id="KW-0175">Coiled coil</keyword>
<reference evidence="3 4" key="1">
    <citation type="submission" date="2020-01" db="EMBL/GenBank/DDBJ databases">
        <title>Whole genome sequence of Heliobacterium gestii DSM 11169.</title>
        <authorList>
            <person name="Kyndt J.A."/>
            <person name="Meyer T.E."/>
        </authorList>
    </citation>
    <scope>NUCLEOTIDE SEQUENCE [LARGE SCALE GENOMIC DNA]</scope>
    <source>
        <strain evidence="3 4">DSM 11169</strain>
    </source>
</reference>
<feature type="region of interest" description="Disordered" evidence="2">
    <location>
        <begin position="167"/>
        <end position="187"/>
    </location>
</feature>
<feature type="coiled-coil region" evidence="1">
    <location>
        <begin position="77"/>
        <end position="104"/>
    </location>
</feature>
<dbReference type="Proteomes" id="UP000471031">
    <property type="component" value="Unassembled WGS sequence"/>
</dbReference>
<evidence type="ECO:0000313" key="3">
    <source>
        <dbReference type="EMBL" id="MZP42665.1"/>
    </source>
</evidence>
<feature type="compositionally biased region" description="Basic and acidic residues" evidence="2">
    <location>
        <begin position="169"/>
        <end position="179"/>
    </location>
</feature>
<dbReference type="AlphaFoldDB" id="A0A845LDX8"/>
<accession>A0A845LDX8</accession>
<protein>
    <submittedName>
        <fullName evidence="3">Uncharacterized protein</fullName>
    </submittedName>
</protein>
<name>A0A845LDX8_HELGE</name>
<evidence type="ECO:0000256" key="2">
    <source>
        <dbReference type="SAM" id="MobiDB-lite"/>
    </source>
</evidence>
<dbReference type="OrthoDB" id="3035087at2"/>
<organism evidence="3 4">
    <name type="scientific">Heliomicrobium gestii</name>
    <name type="common">Heliobacterium gestii</name>
    <dbReference type="NCBI Taxonomy" id="2699"/>
    <lineage>
        <taxon>Bacteria</taxon>
        <taxon>Bacillati</taxon>
        <taxon>Bacillota</taxon>
        <taxon>Clostridia</taxon>
        <taxon>Eubacteriales</taxon>
        <taxon>Heliobacteriaceae</taxon>
        <taxon>Heliomicrobium</taxon>
    </lineage>
</organism>
<proteinExistence type="predicted"/>
<gene>
    <name evidence="3" type="ORF">GTO89_06385</name>
</gene>
<dbReference type="RefSeq" id="WP_161261219.1">
    <property type="nucleotide sequence ID" value="NZ_JAFBDC010000003.1"/>
</dbReference>
<evidence type="ECO:0000313" key="4">
    <source>
        <dbReference type="Proteomes" id="UP000471031"/>
    </source>
</evidence>
<sequence length="193" mass="22405">MALNRETAKQVQAWLLSIRKTEVALANTKRALDDLETRRASPPTWVSQLSVAKGAGGVPESRQEAWVIFLEEYPLKKSYLEDRIEQFERKLAQYRHVLETMAEESRWGTAGAELIRRKYYQQIQPDSVIYQMHLFCSKETFYRIHRKALQYCYDVLPDLFTPQPCGVSEHPHDASHRQGDTTVTPRVPEKVIV</sequence>
<evidence type="ECO:0000256" key="1">
    <source>
        <dbReference type="SAM" id="Coils"/>
    </source>
</evidence>
<dbReference type="EMBL" id="WXEX01000004">
    <property type="protein sequence ID" value="MZP42665.1"/>
    <property type="molecule type" value="Genomic_DNA"/>
</dbReference>